<dbReference type="OrthoDB" id="422819at2759"/>
<dbReference type="EMBL" id="CAMXCT030001244">
    <property type="protein sequence ID" value="CAL4775535.1"/>
    <property type="molecule type" value="Genomic_DNA"/>
</dbReference>
<protein>
    <submittedName>
        <fullName evidence="2">Uncharacterized protein</fullName>
    </submittedName>
</protein>
<name>A0A9P1CCK4_9DINO</name>
<evidence type="ECO:0000313" key="2">
    <source>
        <dbReference type="EMBL" id="CAI3988223.1"/>
    </source>
</evidence>
<feature type="compositionally biased region" description="Low complexity" evidence="1">
    <location>
        <begin position="58"/>
        <end position="75"/>
    </location>
</feature>
<reference evidence="3 4" key="2">
    <citation type="submission" date="2024-05" db="EMBL/GenBank/DDBJ databases">
        <authorList>
            <person name="Chen Y."/>
            <person name="Shah S."/>
            <person name="Dougan E. K."/>
            <person name="Thang M."/>
            <person name="Chan C."/>
        </authorList>
    </citation>
    <scope>NUCLEOTIDE SEQUENCE [LARGE SCALE GENOMIC DNA]</scope>
</reference>
<evidence type="ECO:0000313" key="3">
    <source>
        <dbReference type="EMBL" id="CAL4775535.1"/>
    </source>
</evidence>
<feature type="compositionally biased region" description="Low complexity" evidence="1">
    <location>
        <begin position="34"/>
        <end position="48"/>
    </location>
</feature>
<feature type="region of interest" description="Disordered" evidence="1">
    <location>
        <begin position="25"/>
        <end position="83"/>
    </location>
</feature>
<proteinExistence type="predicted"/>
<accession>A0A9P1CCK4</accession>
<organism evidence="2">
    <name type="scientific">Cladocopium goreaui</name>
    <dbReference type="NCBI Taxonomy" id="2562237"/>
    <lineage>
        <taxon>Eukaryota</taxon>
        <taxon>Sar</taxon>
        <taxon>Alveolata</taxon>
        <taxon>Dinophyceae</taxon>
        <taxon>Suessiales</taxon>
        <taxon>Symbiodiniaceae</taxon>
        <taxon>Cladocopium</taxon>
    </lineage>
</organism>
<gene>
    <name evidence="2" type="ORF">C1SCF055_LOCUS15427</name>
</gene>
<evidence type="ECO:0000256" key="1">
    <source>
        <dbReference type="SAM" id="MobiDB-lite"/>
    </source>
</evidence>
<dbReference type="EMBL" id="CAMXCT010001244">
    <property type="protein sequence ID" value="CAI3988223.1"/>
    <property type="molecule type" value="Genomic_DNA"/>
</dbReference>
<evidence type="ECO:0000313" key="4">
    <source>
        <dbReference type="Proteomes" id="UP001152797"/>
    </source>
</evidence>
<comment type="caution">
    <text evidence="2">The sequence shown here is derived from an EMBL/GenBank/DDBJ whole genome shotgun (WGS) entry which is preliminary data.</text>
</comment>
<dbReference type="AlphaFoldDB" id="A0A9P1CCK4"/>
<dbReference type="Proteomes" id="UP001152797">
    <property type="component" value="Unassembled WGS sequence"/>
</dbReference>
<sequence>MAGPTILEAVRQKLLDMNGQLKDIAGDTKPCHLTSRPASARARPATAPGLAKSPLGVRSRPQSARSARSVTSAPAAAPPTPRAPEIVAQKVQLQAVPAPAKASCGVQQEPILKADFQALLELIGAKAAACFSSFHQCFRRVPWI</sequence>
<dbReference type="EMBL" id="CAMXCT020001244">
    <property type="protein sequence ID" value="CAL1141598.1"/>
    <property type="molecule type" value="Genomic_DNA"/>
</dbReference>
<reference evidence="2" key="1">
    <citation type="submission" date="2022-10" db="EMBL/GenBank/DDBJ databases">
        <authorList>
            <person name="Chen Y."/>
            <person name="Dougan E. K."/>
            <person name="Chan C."/>
            <person name="Rhodes N."/>
            <person name="Thang M."/>
        </authorList>
    </citation>
    <scope>NUCLEOTIDE SEQUENCE</scope>
</reference>
<keyword evidence="4" id="KW-1185">Reference proteome</keyword>